<feature type="region of interest" description="Disordered" evidence="9">
    <location>
        <begin position="850"/>
        <end position="881"/>
    </location>
</feature>
<dbReference type="InterPro" id="IPR030383">
    <property type="entry name" value="G_VLIG_dom"/>
</dbReference>
<dbReference type="Proteomes" id="UP000316079">
    <property type="component" value="Unassembled WGS sequence"/>
</dbReference>
<dbReference type="InterPro" id="IPR027417">
    <property type="entry name" value="P-loop_NTPase"/>
</dbReference>
<dbReference type="GO" id="GO:0005525">
    <property type="term" value="F:GTP binding"/>
    <property type="evidence" value="ECO:0007669"/>
    <property type="project" value="UniProtKB-KW"/>
</dbReference>
<dbReference type="InterPro" id="IPR057051">
    <property type="entry name" value="PARP14_RPM_1"/>
</dbReference>
<dbReference type="GO" id="GO:0005737">
    <property type="term" value="C:cytoplasm"/>
    <property type="evidence" value="ECO:0007669"/>
    <property type="project" value="UniProtKB-SubCell"/>
</dbReference>
<organism evidence="11 12">
    <name type="scientific">Danionella cerebrum</name>
    <dbReference type="NCBI Taxonomy" id="2873325"/>
    <lineage>
        <taxon>Eukaryota</taxon>
        <taxon>Metazoa</taxon>
        <taxon>Chordata</taxon>
        <taxon>Craniata</taxon>
        <taxon>Vertebrata</taxon>
        <taxon>Euteleostomi</taxon>
        <taxon>Actinopterygii</taxon>
        <taxon>Neopterygii</taxon>
        <taxon>Teleostei</taxon>
        <taxon>Ostariophysi</taxon>
        <taxon>Cypriniformes</taxon>
        <taxon>Danionidae</taxon>
        <taxon>Danioninae</taxon>
        <taxon>Danionella</taxon>
    </lineage>
</organism>
<dbReference type="InterPro" id="IPR043472">
    <property type="entry name" value="Macro_dom-like"/>
</dbReference>
<keyword evidence="8" id="KW-0175">Coiled coil</keyword>
<dbReference type="InterPro" id="IPR058641">
    <property type="entry name" value="GVIN1_dom"/>
</dbReference>
<accession>A0A553R0N1</accession>
<comment type="similarity">
    <text evidence="3">Belongs to the TRAFAC class dynamin-like GTPase superfamily. Very large inducible GTPase (VLIG) family.</text>
</comment>
<dbReference type="Pfam" id="PF25974">
    <property type="entry name" value="URGCP_9th"/>
    <property type="match status" value="1"/>
</dbReference>
<feature type="compositionally biased region" description="Acidic residues" evidence="9">
    <location>
        <begin position="859"/>
        <end position="873"/>
    </location>
</feature>
<evidence type="ECO:0000256" key="5">
    <source>
        <dbReference type="ARBA" id="ARBA00022741"/>
    </source>
</evidence>
<evidence type="ECO:0000256" key="3">
    <source>
        <dbReference type="ARBA" id="ARBA00006828"/>
    </source>
</evidence>
<gene>
    <name evidence="11" type="ORF">DNTS_022135</name>
</gene>
<evidence type="ECO:0000256" key="7">
    <source>
        <dbReference type="ARBA" id="ARBA00023242"/>
    </source>
</evidence>
<dbReference type="PANTHER" id="PTHR22796:SF6">
    <property type="entry name" value="INTERFERON-INDUCED VERY LARGE GTPASE 1-RELATED"/>
    <property type="match status" value="1"/>
</dbReference>
<dbReference type="Gene3D" id="3.30.70.330">
    <property type="match status" value="1"/>
</dbReference>
<dbReference type="SUPFAM" id="SSF52540">
    <property type="entry name" value="P-loop containing nucleoside triphosphate hydrolases"/>
    <property type="match status" value="1"/>
</dbReference>
<protein>
    <recommendedName>
        <fullName evidence="10">VLIG-type G domain-containing protein</fullName>
    </recommendedName>
</protein>
<dbReference type="InterPro" id="IPR057365">
    <property type="entry name" value="URGCP"/>
</dbReference>
<dbReference type="Pfam" id="PF23222">
    <property type="entry name" value="RRM_PARP14_1"/>
    <property type="match status" value="1"/>
</dbReference>
<proteinExistence type="inferred from homology"/>
<keyword evidence="7" id="KW-0539">Nucleus</keyword>
<dbReference type="Pfam" id="PF25683">
    <property type="entry name" value="URGCP_GTPase"/>
    <property type="match status" value="1"/>
</dbReference>
<evidence type="ECO:0000256" key="8">
    <source>
        <dbReference type="SAM" id="Coils"/>
    </source>
</evidence>
<evidence type="ECO:0000256" key="4">
    <source>
        <dbReference type="ARBA" id="ARBA00022490"/>
    </source>
</evidence>
<dbReference type="Gene3D" id="3.40.220.10">
    <property type="entry name" value="Leucine Aminopeptidase, subunit E, domain 1"/>
    <property type="match status" value="1"/>
</dbReference>
<keyword evidence="12" id="KW-1185">Reference proteome</keyword>
<dbReference type="PROSITE" id="PS51717">
    <property type="entry name" value="G_VLIG"/>
    <property type="match status" value="1"/>
</dbReference>
<dbReference type="SUPFAM" id="SSF52949">
    <property type="entry name" value="Macro domain-like"/>
    <property type="match status" value="1"/>
</dbReference>
<name>A0A553R0N1_9TELE</name>
<evidence type="ECO:0000256" key="9">
    <source>
        <dbReference type="SAM" id="MobiDB-lite"/>
    </source>
</evidence>
<evidence type="ECO:0000313" key="11">
    <source>
        <dbReference type="EMBL" id="TRY95737.1"/>
    </source>
</evidence>
<dbReference type="GO" id="GO:0005634">
    <property type="term" value="C:nucleus"/>
    <property type="evidence" value="ECO:0007669"/>
    <property type="project" value="UniProtKB-SubCell"/>
</dbReference>
<reference evidence="11 12" key="1">
    <citation type="journal article" date="2019" name="Sci. Data">
        <title>Hybrid genome assembly and annotation of Danionella translucida.</title>
        <authorList>
            <person name="Kadobianskyi M."/>
            <person name="Schulze L."/>
            <person name="Schuelke M."/>
            <person name="Judkewitz B."/>
        </authorList>
    </citation>
    <scope>NUCLEOTIDE SEQUENCE [LARGE SCALE GENOMIC DNA]</scope>
    <source>
        <strain evidence="11 12">Bolton</strain>
    </source>
</reference>
<dbReference type="PANTHER" id="PTHR22796">
    <property type="entry name" value="URG4-RELATED"/>
    <property type="match status" value="1"/>
</dbReference>
<comment type="subcellular location">
    <subcellularLocation>
        <location evidence="2">Cytoplasm</location>
    </subcellularLocation>
    <subcellularLocation>
        <location evidence="1">Nucleus</location>
    </subcellularLocation>
</comment>
<dbReference type="InterPro" id="IPR012677">
    <property type="entry name" value="Nucleotide-bd_a/b_plait_sf"/>
</dbReference>
<evidence type="ECO:0000256" key="2">
    <source>
        <dbReference type="ARBA" id="ARBA00004496"/>
    </source>
</evidence>
<dbReference type="Pfam" id="PF25496">
    <property type="entry name" value="URGCP"/>
    <property type="match status" value="1"/>
</dbReference>
<evidence type="ECO:0000313" key="12">
    <source>
        <dbReference type="Proteomes" id="UP000316079"/>
    </source>
</evidence>
<dbReference type="STRING" id="623744.A0A553R0N1"/>
<feature type="domain" description="VLIG-type G" evidence="10">
    <location>
        <begin position="1385"/>
        <end position="1628"/>
    </location>
</feature>
<evidence type="ECO:0000259" key="10">
    <source>
        <dbReference type="PROSITE" id="PS51717"/>
    </source>
</evidence>
<feature type="coiled-coil region" evidence="8">
    <location>
        <begin position="1723"/>
        <end position="1771"/>
    </location>
</feature>
<keyword evidence="4" id="KW-0963">Cytoplasm</keyword>
<dbReference type="EMBL" id="SRMA01025351">
    <property type="protein sequence ID" value="TRY95737.1"/>
    <property type="molecule type" value="Genomic_DNA"/>
</dbReference>
<comment type="caution">
    <text evidence="11">The sequence shown here is derived from an EMBL/GenBank/DDBJ whole genome shotgun (WGS) entry which is preliminary data.</text>
</comment>
<keyword evidence="6" id="KW-0342">GTP-binding</keyword>
<sequence length="2347" mass="268565">MKVPSLMEERDGGDGLIVSCVKPSSEIIRDGVNTDCFTFSSVSMQRPKKDNFKGRGGGVGVPSRTGEMEAADLCEESSNSEEMESYQHHVFFTAPELSNEALKSIEKYFKLKKKSGGGDCEISKVSDDVYKISFVKKKARERVLQQKDHTIALSGEKNIYVSLGSEPGNHEHMGANCAEKVIKLDQYLLRYIMDYKRAKEHLKKLVSGIYSTFEIRIETAELMVTRNPGSEDVCPLPDWELGLHTLIKTLDFKYKIHFESDPHKCESIQKNSFLQRESVKFYFDTAVAVVVGEVNEVEDVLRSISRNQEKPQVQKRLHISQKTFLLIKDQFESHAKTNSPSVQISEEQAGVLLVKGPEKEVSDAAEKLLNLTQGLQEKRIPLHQEIMSFLDSSGAVQSFQERFQENLQQPVLLETTDRELLLLSLSDPALREAAATIDKDLCLKTVSLENTYKLFRLNLLREFLGESVKNINAEAIKVEIRFQDRSTWNPKVQLVGFRKEVDQLENILRLLPPHWPETTERFSQTLSRAGLKNITVEINTTSSSFPCIHLKGPRREIQGLKHELGSFLQSLITRRFEIQVSEDAGDSQSDHSKEVVTGSLPEDEDLIHLVFAVGGLEQLQADVFVAPMVDSNLTSTSTGLALLKKAGQQLQTNFNDAISNDALEPGEVLEVDATPALRCKKVFFMESGQKGNEQNTKTALHSGLGQVFAQCEKNSCGSVALPVMELGSVMVKDFVDLLTQEIGKVLSKSTSSLQTIYIVLMPAKQRKETEKENSAREQTNQEEETKLLFNRLGLVQNSKLTTADVLELSPHSLQSHERCTEEELVETFLQKLLMMNYRVRQLKVKDTDEPGFIKQSDTDSSEDDSDSDISEPSEETHESEGIHPMDVQMAVFHCADAFLKQLMVTKLSQCQYALPLLVPDPFTQKTEFHLWTFRQIHKSWKIRNNSNETIIQTHPICKAETPMVFFFRFGEVSSSKSELMNHLINEKHNTFFHRNCPGSTRTRELMEGVVEITWYCPSGKPADKFNDFVAFCNLHGDAGEHEEQLRILSEMASVNVVLLPKRCRNDKSAAMIQDLHKNKKKIVCLLTEETCKLTQRKKGEYKIGLKDRNHSDVSEELIKTINLCLSESPSTFRLEDVFRSSPEAVDEEDCKRGREAGEKMIGLLKDKDLIEIKESFLPHQGKLWHQWSQKNKELHRPQGENLEEESSLKTRELREIRLKQHKHKISAFIKLFIQEMMTQKKDEIRFFLNWLRILLDEYTSGDLSVLHQLYDKTWSDCIKLKNCPDESEHVKAKTAELEKISEKLLEATFGVEHIMREIGQIFECCSSVKKTPEDLPVPFSDLPSLAAEMMISGFPLELMDGDAAHVPLLWISAVLEKLNQKLGDQTRVFVLSVLGLQSSGKSTMLNAMFGLQFAVSAGRCTRGAFMQLVKVSAEMKTEQNLKFDYILVVDTEGLRSQELAGKLSRHHDNKLATFIVGVGNLTLINIFGENPSEMQEILQIVVQAFLRMKKVNLKPSCVFVHQNVSDVTAGEKNMEGRRRLQETLNEMTKLAAKEEDCSAESFSDVIGFDVQRDMKYFAQLWEGSPPMAPPNPSYCENIQELKESIISHTSHSQPLRLMDLKQRVTDIWEALLNERFVFSFRNSLEISAYRKLETEYGKCSWTLRRSMMETENKLHNQIENETISEVQKLTLQQELKATSEDVKKSLTAFFEKDTDKEILVQWKSSFEIRLVELQENLVRKTEKKLNEILQQRELRKKIDSLKTNHENALYEKSKELALKLKDNATDEKTLKKEFDSFWDQSVKKIVSESPRIKDINIMRDAQDIITEANAGVATDSLMESGEYRYISALRSYIDYVKIKKSSGVKGTLEGGLRTVGKALGYCPLSKEEEAQIQSFIVDVALETENMIRSFNISKMGYNTSYVQEIIGYIKARITQHEENHQRYEFKNIFFINLVLFICVRVNKTITDQQRLFREANDPIIYLENKREEYYSIFQKYCQGATSTAIFGEFLCQKLKDPIKQSIYSKTARDLADEIRSNHKSLNGNRSKLEKHILKILAEEENFNKYMNYIQTPRDHFQGFIRDEVNLYIEDKWKESALPKMEQHTDLLLQKIMKAADESTRQVQSNSGGVGHWIKSFTQQLSEELIFSEKDLTGVKQDDVDLTLLRDVIQDKRPALLDGISKVLPNAFVESLDVKFRPDALLIDHLCQCCWVQCPFCGVFCTNTIENHEGDHSVPFHKVDGIKGWHYINTEYLCAQFCTTVVSSDGHFFVRDERFPYKVYRKAGGVFAEWSITPDHSELPYWKWFVCRFQTQLEAYYKKTFSSYGKIPDEWRNSTKQDAIESLEKYFG</sequence>
<dbReference type="OrthoDB" id="1597724at2759"/>
<keyword evidence="5" id="KW-0547">Nucleotide-binding</keyword>
<dbReference type="Gene3D" id="3.40.50.300">
    <property type="entry name" value="P-loop containing nucleotide triphosphate hydrolases"/>
    <property type="match status" value="1"/>
</dbReference>
<evidence type="ECO:0000256" key="6">
    <source>
        <dbReference type="ARBA" id="ARBA00023134"/>
    </source>
</evidence>
<evidence type="ECO:0000256" key="1">
    <source>
        <dbReference type="ARBA" id="ARBA00004123"/>
    </source>
</evidence>